<keyword evidence="1" id="KW-0472">Membrane</keyword>
<dbReference type="EMBL" id="KN824758">
    <property type="protein sequence ID" value="KIM19378.1"/>
    <property type="molecule type" value="Genomic_DNA"/>
</dbReference>
<keyword evidence="3" id="KW-1185">Reference proteome</keyword>
<protein>
    <submittedName>
        <fullName evidence="2">Uncharacterized protein</fullName>
    </submittedName>
</protein>
<keyword evidence="1" id="KW-0812">Transmembrane</keyword>
<reference evidence="3" key="2">
    <citation type="submission" date="2015-01" db="EMBL/GenBank/DDBJ databases">
        <title>Evolutionary Origins and Diversification of the Mycorrhizal Mutualists.</title>
        <authorList>
            <consortium name="DOE Joint Genome Institute"/>
            <consortium name="Mycorrhizal Genomics Consortium"/>
            <person name="Kohler A."/>
            <person name="Kuo A."/>
            <person name="Nagy L.G."/>
            <person name="Floudas D."/>
            <person name="Copeland A."/>
            <person name="Barry K.W."/>
            <person name="Cichocki N."/>
            <person name="Veneault-Fourrey C."/>
            <person name="LaButti K."/>
            <person name="Lindquist E.A."/>
            <person name="Lipzen A."/>
            <person name="Lundell T."/>
            <person name="Morin E."/>
            <person name="Murat C."/>
            <person name="Riley R."/>
            <person name="Ohm R."/>
            <person name="Sun H."/>
            <person name="Tunlid A."/>
            <person name="Henrissat B."/>
            <person name="Grigoriev I.V."/>
            <person name="Hibbett D.S."/>
            <person name="Martin F."/>
        </authorList>
    </citation>
    <scope>NUCLEOTIDE SEQUENCE [LARGE SCALE GENOMIC DNA]</scope>
    <source>
        <strain evidence="3">MAFF 305830</strain>
    </source>
</reference>
<feature type="non-terminal residue" evidence="2">
    <location>
        <position position="1"/>
    </location>
</feature>
<gene>
    <name evidence="2" type="ORF">M408DRAFT_13493</name>
</gene>
<sequence length="233" mass="25852">CRFTNVSMSVMRIIEIIAETWIVMIRVRVLYAGHIWALRLLLAAFVITHCVNIFIGIHSMVETYTTTTFSQAVRLCITIKPRFAQAAYFTQLPLEAILLSTLLFHYWKLSRRLAPVKPTPLFLTLYSDGVLYFGAIIALLDMTYWPMTLVIDLTTSSALISRMVIRLNKIANRGPLDDTFLTTGDAIGTGTGGTSVATPGTVDGAVDLVDIQMDGMRKTDKSSSRVDGDLAWP</sequence>
<evidence type="ECO:0000313" key="2">
    <source>
        <dbReference type="EMBL" id="KIM19378.1"/>
    </source>
</evidence>
<dbReference type="Proteomes" id="UP000054097">
    <property type="component" value="Unassembled WGS sequence"/>
</dbReference>
<proteinExistence type="predicted"/>
<organism evidence="2 3">
    <name type="scientific">Serendipita vermifera MAFF 305830</name>
    <dbReference type="NCBI Taxonomy" id="933852"/>
    <lineage>
        <taxon>Eukaryota</taxon>
        <taxon>Fungi</taxon>
        <taxon>Dikarya</taxon>
        <taxon>Basidiomycota</taxon>
        <taxon>Agaricomycotina</taxon>
        <taxon>Agaricomycetes</taxon>
        <taxon>Sebacinales</taxon>
        <taxon>Serendipitaceae</taxon>
        <taxon>Serendipita</taxon>
    </lineage>
</organism>
<feature type="transmembrane region" description="Helical" evidence="1">
    <location>
        <begin position="88"/>
        <end position="107"/>
    </location>
</feature>
<accession>A0A0C2VYH6</accession>
<dbReference type="AlphaFoldDB" id="A0A0C2VYH6"/>
<evidence type="ECO:0000256" key="1">
    <source>
        <dbReference type="SAM" id="Phobius"/>
    </source>
</evidence>
<dbReference type="HOGENOM" id="CLU_035509_1_4_1"/>
<name>A0A0C2VYH6_SERVB</name>
<feature type="transmembrane region" description="Helical" evidence="1">
    <location>
        <begin position="36"/>
        <end position="57"/>
    </location>
</feature>
<dbReference type="OrthoDB" id="2638860at2759"/>
<evidence type="ECO:0000313" key="3">
    <source>
        <dbReference type="Proteomes" id="UP000054097"/>
    </source>
</evidence>
<keyword evidence="1" id="KW-1133">Transmembrane helix</keyword>
<reference evidence="2 3" key="1">
    <citation type="submission" date="2014-04" db="EMBL/GenBank/DDBJ databases">
        <authorList>
            <consortium name="DOE Joint Genome Institute"/>
            <person name="Kuo A."/>
            <person name="Zuccaro A."/>
            <person name="Kohler A."/>
            <person name="Nagy L.G."/>
            <person name="Floudas D."/>
            <person name="Copeland A."/>
            <person name="Barry K.W."/>
            <person name="Cichocki N."/>
            <person name="Veneault-Fourrey C."/>
            <person name="LaButti K."/>
            <person name="Lindquist E.A."/>
            <person name="Lipzen A."/>
            <person name="Lundell T."/>
            <person name="Morin E."/>
            <person name="Murat C."/>
            <person name="Sun H."/>
            <person name="Tunlid A."/>
            <person name="Henrissat B."/>
            <person name="Grigoriev I.V."/>
            <person name="Hibbett D.S."/>
            <person name="Martin F."/>
            <person name="Nordberg H.P."/>
            <person name="Cantor M.N."/>
            <person name="Hua S.X."/>
        </authorList>
    </citation>
    <scope>NUCLEOTIDE SEQUENCE [LARGE SCALE GENOMIC DNA]</scope>
    <source>
        <strain evidence="2 3">MAFF 305830</strain>
    </source>
</reference>
<feature type="transmembrane region" description="Helical" evidence="1">
    <location>
        <begin position="119"/>
        <end position="138"/>
    </location>
</feature>